<proteinExistence type="predicted"/>
<evidence type="ECO:0000313" key="1">
    <source>
        <dbReference type="EMBL" id="DAF50634.1"/>
    </source>
</evidence>
<name>A0A8S5SJA5_9VIRU</name>
<reference evidence="1" key="1">
    <citation type="journal article" date="2021" name="Proc. Natl. Acad. Sci. U.S.A.">
        <title>A Catalog of Tens of Thousands of Viruses from Human Metagenomes Reveals Hidden Associations with Chronic Diseases.</title>
        <authorList>
            <person name="Tisza M.J."/>
            <person name="Buck C.B."/>
        </authorList>
    </citation>
    <scope>NUCLEOTIDE SEQUENCE</scope>
    <source>
        <strain evidence="1">CtqZP6</strain>
    </source>
</reference>
<organism evidence="1">
    <name type="scientific">Phage sp. ctqZP6</name>
    <dbReference type="NCBI Taxonomy" id="2828010"/>
    <lineage>
        <taxon>Viruses</taxon>
    </lineage>
</organism>
<accession>A0A8S5SJA5</accession>
<sequence length="214" mass="24521">MADIYTIDATGGKFTQKRFNEFCSYIKTENELVHIVVDDIDECVPYNQLRALLETKELAEIFESKPNDICSFACEDAALIVDTNDVTWWQKQKDGKFVRTEKLFSEVQINIASQPKEKKEKTTSSATSRSRTLKIAAGVQEGADINELELFEGDNKSCVAFINEYFAKMNIRSRFDENKTVKFVVDYHDDEELCISTNWKTIDELELEGVVQIV</sequence>
<dbReference type="EMBL" id="BK032598">
    <property type="protein sequence ID" value="DAF50634.1"/>
    <property type="molecule type" value="Genomic_DNA"/>
</dbReference>
<protein>
    <submittedName>
        <fullName evidence="1">Uncharacterized protein</fullName>
    </submittedName>
</protein>